<gene>
    <name evidence="1" type="primary">WBGene00272467</name>
</gene>
<reference evidence="1" key="2">
    <citation type="submission" date="2022-06" db="UniProtKB">
        <authorList>
            <consortium name="EnsemblMetazoa"/>
        </authorList>
    </citation>
    <scope>IDENTIFICATION</scope>
    <source>
        <strain evidence="1">PS312</strain>
    </source>
</reference>
<sequence>MGLLWPDGQLIESEEDRKKRVEKEERKRVKGIKKTIAKGKAENDARDSLRITVFRQCPICLSLNLVKRVAFLCGHIVCEPCGLTLQLDDKGCPVRCPVVKTFIPIFEPEGVREEVTQLTEKNEGEKDEKI</sequence>
<organism evidence="1 2">
    <name type="scientific">Pristionchus pacificus</name>
    <name type="common">Parasitic nematode worm</name>
    <dbReference type="NCBI Taxonomy" id="54126"/>
    <lineage>
        <taxon>Eukaryota</taxon>
        <taxon>Metazoa</taxon>
        <taxon>Ecdysozoa</taxon>
        <taxon>Nematoda</taxon>
        <taxon>Chromadorea</taxon>
        <taxon>Rhabditida</taxon>
        <taxon>Rhabditina</taxon>
        <taxon>Diplogasteromorpha</taxon>
        <taxon>Diplogasteroidea</taxon>
        <taxon>Neodiplogasteridae</taxon>
        <taxon>Pristionchus</taxon>
    </lineage>
</organism>
<dbReference type="Gene3D" id="3.30.40.10">
    <property type="entry name" value="Zinc/RING finger domain, C3HC4 (zinc finger)"/>
    <property type="match status" value="1"/>
</dbReference>
<dbReference type="PANTHER" id="PTHR16450:SF1">
    <property type="entry name" value="PROTEIN CBG12045"/>
    <property type="match status" value="1"/>
</dbReference>
<dbReference type="InterPro" id="IPR001841">
    <property type="entry name" value="Znf_RING"/>
</dbReference>
<name>A0A2A6BDK0_PRIPA</name>
<dbReference type="AlphaFoldDB" id="A0A2A6BDK0"/>
<accession>A0A8R1YND5</accession>
<evidence type="ECO:0000313" key="2">
    <source>
        <dbReference type="Proteomes" id="UP000005239"/>
    </source>
</evidence>
<keyword evidence="2" id="KW-1185">Reference proteome</keyword>
<dbReference type="OrthoDB" id="4361836at2759"/>
<dbReference type="SUPFAM" id="SSF57850">
    <property type="entry name" value="RING/U-box"/>
    <property type="match status" value="1"/>
</dbReference>
<dbReference type="PANTHER" id="PTHR16450">
    <property type="entry name" value="RING FINGER PROTEIN 186"/>
    <property type="match status" value="1"/>
</dbReference>
<dbReference type="EnsemblMetazoa" id="PPA34098.1">
    <property type="protein sequence ID" value="PPA34098.1"/>
    <property type="gene ID" value="WBGene00272467"/>
</dbReference>
<dbReference type="InterPro" id="IPR013083">
    <property type="entry name" value="Znf_RING/FYVE/PHD"/>
</dbReference>
<dbReference type="Proteomes" id="UP000005239">
    <property type="component" value="Unassembled WGS sequence"/>
</dbReference>
<evidence type="ECO:0000313" key="1">
    <source>
        <dbReference type="EnsemblMetazoa" id="PPA34098.1"/>
    </source>
</evidence>
<protein>
    <submittedName>
        <fullName evidence="1">RING-type domain-containing protein</fullName>
    </submittedName>
</protein>
<dbReference type="PROSITE" id="PS50089">
    <property type="entry name" value="ZF_RING_2"/>
    <property type="match status" value="1"/>
</dbReference>
<reference evidence="2" key="1">
    <citation type="journal article" date="2008" name="Nat. Genet.">
        <title>The Pristionchus pacificus genome provides a unique perspective on nematode lifestyle and parasitism.</title>
        <authorList>
            <person name="Dieterich C."/>
            <person name="Clifton S.W."/>
            <person name="Schuster L.N."/>
            <person name="Chinwalla A."/>
            <person name="Delehaunty K."/>
            <person name="Dinkelacker I."/>
            <person name="Fulton L."/>
            <person name="Fulton R."/>
            <person name="Godfrey J."/>
            <person name="Minx P."/>
            <person name="Mitreva M."/>
            <person name="Roeseler W."/>
            <person name="Tian H."/>
            <person name="Witte H."/>
            <person name="Yang S.P."/>
            <person name="Wilson R.K."/>
            <person name="Sommer R.J."/>
        </authorList>
    </citation>
    <scope>NUCLEOTIDE SEQUENCE [LARGE SCALE GENOMIC DNA]</scope>
    <source>
        <strain evidence="2">PS312</strain>
    </source>
</reference>
<accession>A0A2A6BDK0</accession>
<proteinExistence type="predicted"/>